<protein>
    <submittedName>
        <fullName evidence="1">Uncharacterized protein</fullName>
    </submittedName>
</protein>
<dbReference type="EMBL" id="CP013389">
    <property type="protein sequence ID" value="AOJ10566.1"/>
    <property type="molecule type" value="Genomic_DNA"/>
</dbReference>
<gene>
    <name evidence="1" type="ORF">WS71_25635</name>
</gene>
<sequence length="84" mass="9506">MFILAYILAATTDGYTAGMRETALGNIMNRLWHQLHCLAVFYMVPCKAIRWIATCQANLLVGLPEIARMVKLHVLDLDRLGSMR</sequence>
<reference evidence="1 2" key="1">
    <citation type="submission" date="2015-12" db="EMBL/GenBank/DDBJ databases">
        <title>Diversity of Burkholderia near neighbor genomes.</title>
        <authorList>
            <person name="Sahl J."/>
            <person name="Wagner D."/>
            <person name="Keim P."/>
        </authorList>
    </citation>
    <scope>NUCLEOTIDE SEQUENCE [LARGE SCALE GENOMIC DNA]</scope>
    <source>
        <strain evidence="1 2">BDU8</strain>
    </source>
</reference>
<organism evidence="1 2">
    <name type="scientific">Burkholderia mayonis</name>
    <dbReference type="NCBI Taxonomy" id="1385591"/>
    <lineage>
        <taxon>Bacteria</taxon>
        <taxon>Pseudomonadati</taxon>
        <taxon>Pseudomonadota</taxon>
        <taxon>Betaproteobacteria</taxon>
        <taxon>Burkholderiales</taxon>
        <taxon>Burkholderiaceae</taxon>
        <taxon>Burkholderia</taxon>
        <taxon>pseudomallei group</taxon>
    </lineage>
</organism>
<evidence type="ECO:0000313" key="2">
    <source>
        <dbReference type="Proteomes" id="UP000067711"/>
    </source>
</evidence>
<proteinExistence type="predicted"/>
<dbReference type="Proteomes" id="UP000067711">
    <property type="component" value="Chromosome 1"/>
</dbReference>
<accession>A0A1B4G3R7</accession>
<dbReference type="AlphaFoldDB" id="A0A1B4G3R7"/>
<name>A0A1B4G3R7_9BURK</name>
<evidence type="ECO:0000313" key="1">
    <source>
        <dbReference type="EMBL" id="AOJ10566.1"/>
    </source>
</evidence>